<dbReference type="Proteomes" id="UP000024635">
    <property type="component" value="Unassembled WGS sequence"/>
</dbReference>
<sequence>MKDVPPHLFFLTREALSLRQKVVSLRQSLMFLQRCKRTDVLPSFITNKKIGATCGLPDSDPKIMNVYRSMLRIVIKEKQRSLYATLLKCNAKEQACRRLLPDRTWRRIEGGSRLICDSIRSKVKSTLLAKYDRLSSVNENTTARVTVLGNTQLSPNANSFLSLGPSFSPAQNINPVTYRKVVGGLQRLRDSLRSKTKRENLQHSPAIENRRLLPAIPFPRSLYKEPEPVREADIKFRILASGVLEVLNKFKYRHHTNLSRDQLQGFRELRELISNGSIRLSVSDKGGEFVAMPQELDRRITSAHLADATTYRPTTEKEFQAQSRRLNDIWTKVGKSAGLDDRFISRLKLENPSCPVFYSLVKTHKIPLHEMGSMSADTFKIRPIISCVGGPTDRISLFLNKIVGQLITNKGSART</sequence>
<protein>
    <submittedName>
        <fullName evidence="1">Uncharacterized protein</fullName>
    </submittedName>
</protein>
<proteinExistence type="predicted"/>
<dbReference type="AlphaFoldDB" id="A0A016UH19"/>
<reference evidence="2" key="1">
    <citation type="journal article" date="2015" name="Nat. Genet.">
        <title>The genome and transcriptome of the zoonotic hookworm Ancylostoma ceylanicum identify infection-specific gene families.</title>
        <authorList>
            <person name="Schwarz E.M."/>
            <person name="Hu Y."/>
            <person name="Antoshechkin I."/>
            <person name="Miller M.M."/>
            <person name="Sternberg P.W."/>
            <person name="Aroian R.V."/>
        </authorList>
    </citation>
    <scope>NUCLEOTIDE SEQUENCE</scope>
    <source>
        <strain evidence="2">HY135</strain>
    </source>
</reference>
<accession>A0A016UH19</accession>
<gene>
    <name evidence="1" type="primary">Acey_s0040.g321</name>
    <name evidence="1" type="ORF">Y032_0040g321</name>
</gene>
<evidence type="ECO:0000313" key="2">
    <source>
        <dbReference type="Proteomes" id="UP000024635"/>
    </source>
</evidence>
<dbReference type="EMBL" id="JARK01001376">
    <property type="protein sequence ID" value="EYC14644.1"/>
    <property type="molecule type" value="Genomic_DNA"/>
</dbReference>
<keyword evidence="2" id="KW-1185">Reference proteome</keyword>
<name>A0A016UH19_9BILA</name>
<dbReference type="OrthoDB" id="5860645at2759"/>
<organism evidence="1 2">
    <name type="scientific">Ancylostoma ceylanicum</name>
    <dbReference type="NCBI Taxonomy" id="53326"/>
    <lineage>
        <taxon>Eukaryota</taxon>
        <taxon>Metazoa</taxon>
        <taxon>Ecdysozoa</taxon>
        <taxon>Nematoda</taxon>
        <taxon>Chromadorea</taxon>
        <taxon>Rhabditida</taxon>
        <taxon>Rhabditina</taxon>
        <taxon>Rhabditomorpha</taxon>
        <taxon>Strongyloidea</taxon>
        <taxon>Ancylostomatidae</taxon>
        <taxon>Ancylostomatinae</taxon>
        <taxon>Ancylostoma</taxon>
    </lineage>
</organism>
<comment type="caution">
    <text evidence="1">The sequence shown here is derived from an EMBL/GenBank/DDBJ whole genome shotgun (WGS) entry which is preliminary data.</text>
</comment>
<evidence type="ECO:0000313" key="1">
    <source>
        <dbReference type="EMBL" id="EYC14644.1"/>
    </source>
</evidence>